<dbReference type="Gene3D" id="2.60.40.3440">
    <property type="match status" value="2"/>
</dbReference>
<feature type="region of interest" description="Disordered" evidence="3">
    <location>
        <begin position="1"/>
        <end position="29"/>
    </location>
</feature>
<dbReference type="SUPFAM" id="SSF75011">
    <property type="entry name" value="3-carboxy-cis,cis-mucoante lactonizing enzyme"/>
    <property type="match status" value="1"/>
</dbReference>
<dbReference type="InterPro" id="IPR044929">
    <property type="entry name" value="DNA/RNA_non-sp_Endonuclease_sf"/>
</dbReference>
<dbReference type="Pfam" id="PF00028">
    <property type="entry name" value="Cadherin"/>
    <property type="match status" value="1"/>
</dbReference>
<dbReference type="PROSITE" id="PS50268">
    <property type="entry name" value="CADHERIN_2"/>
    <property type="match status" value="2"/>
</dbReference>
<dbReference type="Pfam" id="PF01223">
    <property type="entry name" value="Endonuclease_NS"/>
    <property type="match status" value="1"/>
</dbReference>
<feature type="compositionally biased region" description="Polar residues" evidence="3">
    <location>
        <begin position="18"/>
        <end position="29"/>
    </location>
</feature>
<gene>
    <name evidence="6" type="ordered locus">Cyan7822_6250</name>
</gene>
<dbReference type="Gene3D" id="1.10.1330.10">
    <property type="entry name" value="Dockerin domain"/>
    <property type="match status" value="1"/>
</dbReference>
<keyword evidence="6" id="KW-0614">Plasmid</keyword>
<keyword evidence="2" id="KW-0479">Metal-binding</keyword>
<dbReference type="Proteomes" id="UP000008206">
    <property type="component" value="Plasmid Cy782202"/>
</dbReference>
<dbReference type="GO" id="GO:0000272">
    <property type="term" value="P:polysaccharide catabolic process"/>
    <property type="evidence" value="ECO:0007669"/>
    <property type="project" value="InterPro"/>
</dbReference>
<proteinExistence type="predicted"/>
<feature type="active site" description="Proton acceptor" evidence="1">
    <location>
        <position position="6816"/>
    </location>
</feature>
<dbReference type="Gene3D" id="2.60.120.380">
    <property type="match status" value="1"/>
</dbReference>
<accession>E0UM70</accession>
<evidence type="ECO:0000256" key="1">
    <source>
        <dbReference type="PIRSR" id="PIRSR640255-1"/>
    </source>
</evidence>
<dbReference type="Pfam" id="PF00404">
    <property type="entry name" value="Dockerin_1"/>
    <property type="match status" value="1"/>
</dbReference>
<dbReference type="InterPro" id="IPR011635">
    <property type="entry name" value="CARDB"/>
</dbReference>
<geneLocation type="plasmid" evidence="6 7">
    <name>Cy782202</name>
</geneLocation>
<dbReference type="EMBL" id="CP002200">
    <property type="protein sequence ID" value="ADN18050.1"/>
    <property type="molecule type" value="Genomic_DNA"/>
</dbReference>
<dbReference type="GO" id="GO:0004519">
    <property type="term" value="F:endonuclease activity"/>
    <property type="evidence" value="ECO:0007669"/>
    <property type="project" value="TreeGrafter"/>
</dbReference>
<dbReference type="Pfam" id="PF10282">
    <property type="entry name" value="Lactonase"/>
    <property type="match status" value="1"/>
</dbReference>
<dbReference type="InterPro" id="IPR003886">
    <property type="entry name" value="NIDO_dom"/>
</dbReference>
<dbReference type="InterPro" id="IPR040255">
    <property type="entry name" value="Non-specific_endonuclease"/>
</dbReference>
<dbReference type="GO" id="GO:0004553">
    <property type="term" value="F:hydrolase activity, hydrolyzing O-glycosyl compounds"/>
    <property type="evidence" value="ECO:0007669"/>
    <property type="project" value="InterPro"/>
</dbReference>
<dbReference type="InterPro" id="IPR019405">
    <property type="entry name" value="Lactonase_7-beta_prop"/>
</dbReference>
<evidence type="ECO:0000256" key="2">
    <source>
        <dbReference type="PIRSR" id="PIRSR640255-2"/>
    </source>
</evidence>
<reference evidence="7" key="1">
    <citation type="journal article" date="2011" name="MBio">
        <title>Novel metabolic attributes of the genus Cyanothece, comprising a group of unicellular nitrogen-fixing Cyanobacteria.</title>
        <authorList>
            <person name="Bandyopadhyay A."/>
            <person name="Elvitigala T."/>
            <person name="Welsh E."/>
            <person name="Stockel J."/>
            <person name="Liberton M."/>
            <person name="Min H."/>
            <person name="Sherman L.A."/>
            <person name="Pakrasi H.B."/>
        </authorList>
    </citation>
    <scope>NUCLEOTIDE SEQUENCE [LARGE SCALE GENOMIC DNA]</scope>
    <source>
        <strain evidence="7">PCC 7822</strain>
        <plasmid evidence="7">Cy782202</plasmid>
    </source>
</reference>
<evidence type="ECO:0000259" key="5">
    <source>
        <dbReference type="PROSITE" id="PS51766"/>
    </source>
</evidence>
<dbReference type="SMART" id="SM00736">
    <property type="entry name" value="CADG"/>
    <property type="match status" value="7"/>
</dbReference>
<dbReference type="SMART" id="SM00892">
    <property type="entry name" value="Endonuclease_NS"/>
    <property type="match status" value="1"/>
</dbReference>
<evidence type="ECO:0000259" key="4">
    <source>
        <dbReference type="PROSITE" id="PS50268"/>
    </source>
</evidence>
<dbReference type="NCBIfam" id="NF012211">
    <property type="entry name" value="tand_rpt_95"/>
    <property type="match status" value="2"/>
</dbReference>
<dbReference type="SMART" id="SM00112">
    <property type="entry name" value="CA"/>
    <property type="match status" value="2"/>
</dbReference>
<dbReference type="InterPro" id="IPR020821">
    <property type="entry name" value="ENPP1-3/EXOG-like_nuc-like"/>
</dbReference>
<dbReference type="Pfam" id="PF07705">
    <property type="entry name" value="CARDB"/>
    <property type="match status" value="6"/>
</dbReference>
<evidence type="ECO:0000313" key="7">
    <source>
        <dbReference type="Proteomes" id="UP000008206"/>
    </source>
</evidence>
<dbReference type="GO" id="GO:0007156">
    <property type="term" value="P:homophilic cell adhesion via plasma membrane adhesion molecules"/>
    <property type="evidence" value="ECO:0007669"/>
    <property type="project" value="InterPro"/>
</dbReference>
<dbReference type="InterPro" id="IPR001604">
    <property type="entry name" value="Endo_G_ENPP1-like_dom"/>
</dbReference>
<dbReference type="PROSITE" id="PS00018">
    <property type="entry name" value="EF_HAND_1"/>
    <property type="match status" value="1"/>
</dbReference>
<dbReference type="Gene3D" id="2.130.10.10">
    <property type="entry name" value="YVTN repeat-like/Quinoprotein amine dehydrogenase"/>
    <property type="match status" value="1"/>
</dbReference>
<feature type="domain" description="Cadherin" evidence="4">
    <location>
        <begin position="4097"/>
        <end position="4227"/>
    </location>
</feature>
<dbReference type="InterPro" id="IPR016134">
    <property type="entry name" value="Dockerin_dom"/>
</dbReference>
<dbReference type="OrthoDB" id="472611at2"/>
<keyword evidence="7" id="KW-1185">Reference proteome</keyword>
<feature type="binding site" evidence="2">
    <location>
        <position position="6847"/>
    </location>
    <ligand>
        <name>Mg(2+)</name>
        <dbReference type="ChEBI" id="CHEBI:18420"/>
        <note>catalytic</note>
    </ligand>
</feature>
<dbReference type="SUPFAM" id="SSF49313">
    <property type="entry name" value="Cadherin-like"/>
    <property type="match status" value="10"/>
</dbReference>
<dbReference type="InterPro" id="IPR002126">
    <property type="entry name" value="Cadherin-like_dom"/>
</dbReference>
<evidence type="ECO:0000256" key="3">
    <source>
        <dbReference type="SAM" id="MobiDB-lite"/>
    </source>
</evidence>
<dbReference type="PROSITE" id="PS51766">
    <property type="entry name" value="DOCKERIN"/>
    <property type="match status" value="1"/>
</dbReference>
<dbReference type="HOGENOM" id="CLU_000014_0_0_3"/>
<protein>
    <submittedName>
        <fullName evidence="6">YD repeat protein</fullName>
    </submittedName>
</protein>
<dbReference type="GO" id="GO:0016020">
    <property type="term" value="C:membrane"/>
    <property type="evidence" value="ECO:0007669"/>
    <property type="project" value="InterPro"/>
</dbReference>
<dbReference type="InterPro" id="IPR018247">
    <property type="entry name" value="EF_Hand_1_Ca_BS"/>
</dbReference>
<dbReference type="InterPro" id="IPR015943">
    <property type="entry name" value="WD40/YVTN_repeat-like_dom_sf"/>
</dbReference>
<dbReference type="PANTHER" id="PTHR13966">
    <property type="entry name" value="ENDONUCLEASE RELATED"/>
    <property type="match status" value="1"/>
</dbReference>
<dbReference type="SUPFAM" id="SSF63829">
    <property type="entry name" value="Calcium-dependent phosphotriesterase"/>
    <property type="match status" value="1"/>
</dbReference>
<dbReference type="InterPro" id="IPR003343">
    <property type="entry name" value="Big_2"/>
</dbReference>
<dbReference type="SUPFAM" id="SSF54060">
    <property type="entry name" value="His-Me finger endonucleases"/>
    <property type="match status" value="1"/>
</dbReference>
<dbReference type="NCBIfam" id="TIGR01643">
    <property type="entry name" value="YD_repeat_2x"/>
    <property type="match status" value="1"/>
</dbReference>
<dbReference type="SUPFAM" id="SSF63446">
    <property type="entry name" value="Type I dockerin domain"/>
    <property type="match status" value="1"/>
</dbReference>
<dbReference type="GO" id="GO:0003676">
    <property type="term" value="F:nucleic acid binding"/>
    <property type="evidence" value="ECO:0007669"/>
    <property type="project" value="InterPro"/>
</dbReference>
<dbReference type="KEGG" id="cyj:Cyan7822_6250"/>
<feature type="compositionally biased region" description="Polar residues" evidence="3">
    <location>
        <begin position="1"/>
        <end position="10"/>
    </location>
</feature>
<dbReference type="InterPro" id="IPR002105">
    <property type="entry name" value="Dockerin_1_rpt"/>
</dbReference>
<dbReference type="Gene3D" id="2.60.40.10">
    <property type="entry name" value="Immunoglobulins"/>
    <property type="match status" value="21"/>
</dbReference>
<feature type="domain" description="Dockerin" evidence="5">
    <location>
        <begin position="4846"/>
        <end position="4909"/>
    </location>
</feature>
<dbReference type="GO" id="GO:0005509">
    <property type="term" value="F:calcium ion binding"/>
    <property type="evidence" value="ECO:0007669"/>
    <property type="project" value="InterPro"/>
</dbReference>
<dbReference type="PANTHER" id="PTHR13966:SF5">
    <property type="entry name" value="ENDONUCLEASE G, MITOCHONDRIAL"/>
    <property type="match status" value="1"/>
</dbReference>
<dbReference type="InterPro" id="IPR036439">
    <property type="entry name" value="Dockerin_dom_sf"/>
</dbReference>
<dbReference type="Gene3D" id="3.40.570.10">
    <property type="entry name" value="Extracellular Endonuclease, subunit A"/>
    <property type="match status" value="1"/>
</dbReference>
<dbReference type="InterPro" id="IPR015919">
    <property type="entry name" value="Cadherin-like_sf"/>
</dbReference>
<dbReference type="InterPro" id="IPR044925">
    <property type="entry name" value="His-Me_finger_sf"/>
</dbReference>
<organism evidence="6 7">
    <name type="scientific">Gloeothece verrucosa (strain PCC 7822)</name>
    <name type="common">Cyanothece sp. (strain PCC 7822)</name>
    <dbReference type="NCBI Taxonomy" id="497965"/>
    <lineage>
        <taxon>Bacteria</taxon>
        <taxon>Bacillati</taxon>
        <taxon>Cyanobacteriota</taxon>
        <taxon>Cyanophyceae</taxon>
        <taxon>Oscillatoriophycideae</taxon>
        <taxon>Chroococcales</taxon>
        <taxon>Aphanothecaceae</taxon>
        <taxon>Gloeothece</taxon>
        <taxon>Gloeothece verrucosa</taxon>
    </lineage>
</organism>
<dbReference type="CDD" id="cd11304">
    <property type="entry name" value="Cadherin_repeat"/>
    <property type="match status" value="1"/>
</dbReference>
<evidence type="ECO:0000313" key="6">
    <source>
        <dbReference type="EMBL" id="ADN18050.1"/>
    </source>
</evidence>
<dbReference type="InterPro" id="IPR006644">
    <property type="entry name" value="Cadg"/>
</dbReference>
<dbReference type="Pfam" id="PF17963">
    <property type="entry name" value="Big_9"/>
    <property type="match status" value="3"/>
</dbReference>
<dbReference type="Gene3D" id="2.60.40.60">
    <property type="entry name" value="Cadherins"/>
    <property type="match status" value="1"/>
</dbReference>
<dbReference type="InterPro" id="IPR006530">
    <property type="entry name" value="YD"/>
</dbReference>
<dbReference type="InterPro" id="IPR013783">
    <property type="entry name" value="Ig-like_fold"/>
</dbReference>
<dbReference type="Pfam" id="PF06119">
    <property type="entry name" value="NIDO"/>
    <property type="match status" value="1"/>
</dbReference>
<dbReference type="Pfam" id="PF04151">
    <property type="entry name" value="PPC"/>
    <property type="match status" value="1"/>
</dbReference>
<dbReference type="GO" id="GO:0007160">
    <property type="term" value="P:cell-matrix adhesion"/>
    <property type="evidence" value="ECO:0007669"/>
    <property type="project" value="InterPro"/>
</dbReference>
<dbReference type="Pfam" id="PF02368">
    <property type="entry name" value="Big_2"/>
    <property type="match status" value="1"/>
</dbReference>
<dbReference type="Pfam" id="PF05345">
    <property type="entry name" value="He_PIG"/>
    <property type="match status" value="7"/>
</dbReference>
<feature type="domain" description="Cadherin" evidence="4">
    <location>
        <begin position="340"/>
        <end position="440"/>
    </location>
</feature>
<dbReference type="SMART" id="SM00477">
    <property type="entry name" value="NUC"/>
    <property type="match status" value="1"/>
</dbReference>
<name>E0UM70_GLOV7</name>
<dbReference type="InterPro" id="IPR007280">
    <property type="entry name" value="Peptidase_C_arc/bac"/>
</dbReference>
<sequence>MESLNITSPFESGLGTEQPGQQGVPNLLSDQISSPSLMLSVANPESLLEIAAANTVGLTPNPSIRAPSAQQLPATGTDSLLGNSGIVNALAANVTSNNGETSSSQKGAIALATGHYLIDGLGGDAGFGENYLERNDDGSTDFIDITAVFPSGLNFFGKIYQGFYINNNGNITFNEPSSTFIPFALTDNTQNPIIAPFFTDIDTRAGSLTPSPGGNSKGTNLVYWDLAPENKVITITWDDVGKFSWGTTPNAFQLRLIGLEKGDWAIEYRYETIQWHRGDARAGWNAGNNNNFFELPQSGTEAMLELETASNINDPGRFLFTIRNGIPNRVPSDIILSATSINENSAAGTIIGNLSTLDPDLNDTHTYTLINDGQGNFALNNNQLIVSAKANLDYEKQTSYTIEVRSQDQGLLYTTKTFTININNILEPDVKLTTATSPVSINLGESALVNWTVSNIGDTAMSVNWEDGVYLSVDTTWDENDRLLTQKKSSLALLGTEKNYTLNQDIIITHTETGNYYLLFVSDKNKTLTETNENNNILVKEIQLTAPDLTLSALNIPSQVIFQPRQKLNLSYKITNSGTSTATGWFDRIYLFLDGTLNNSILLDTISHTSPLLASQETTVSKEITLPEIAEGNYKILIVTDADQTLIESPSGESNNTLLSNTIQIAYPDLIATITSLPTTATSNSTIPLTWTTSNRGKAPTLDGWRERIYLSLDNQYDASDLLLKEFNSTKILAANSDQENSINLTLPRELNGDYYILLKSDVDNSINEGIGEQDNLIASPIKINLAPYADLEVSQITAPTLTVADRATLNISWTVTNKGTGIGLEPSWVDKVILSTDEILGNSDDKVIKQYTYSDGLQVGSSYTRNESILLPPAFTGRYHLFVQTDAQNAVFENGLKSNNTLIASNIVDITPRPYADLTVSSVTTQNNGSSGQPLTVSWTVTNSGIGITNTNTLTDEIFLSNDPTGQNLIKSLLSFERVGALAVGNNYTKSENIILPHGISGTYYLVVKTAGPDEFIYINNNSSISNPINVALTPSPDLQVTSITAPSQIQAGQKIDVTWTVTNTGVGVATGEWIDAIFLTQVGQPDANPIPLATFSYNSPLQAGKFYQRLEQITLPSTLNGSYQILVKTNNSNSLYEGGATANNSTLDDSTITISQPPRPDLQVSSITAPATVNAGGTLDLSFTVINQGTAATTSKWFDKIYLSTDLKIDSGDLLLGNLINQSALNPGESYQGSLTSAIIPKRFRGQVFLIVAADADSTINEFPNEDNNTSSIALNVIGLEPSDLVTSNVVAPQEAFEGSTIKIRYKVTNRGLGETDRDSWTDTIWLTKDRNRPSATNYKEEPEDILLKTITHQGSLAKNADYEKDISITLPEKISGEWYITAWSDAYDVVLENTLDININPDDPNEIDNNNYKARPIAILLTPPSDLVVTNITSTGQAQGGNPFSVTWTVKNQGNSATNNETWIDSIYLSDKPTLNATGANIWHLGDVKQTRNLQAGHSYTDTLDVILSPAVKGQYIIVKTNADSSTNIWEGPYNNNNELSHNTNVTNTPADLTIKSIIAPKNNFSGEPITLKWTVENKGGEIWSGTKYWSDEVWISPDPTFIEERATKLGSFLYTLSQPLKTGESSTQEKTVTLPKGIDGNYYIYLNPNAQGIIPQSGDNTESRKQFTSRVFEDPSNNLSSQQIQVTYREPNLQVSDLIVPTTAPYSGDTIAVSWTVTNRGTRATRENYWVDRVYLSRDPSLDWNDQYLGSFERTNQLGIGQSYQGSANITLPEGIEENFYLLVFSDANIIDANDSQVAYVAPINAKIYFERNYPFNSSRVPEFKDEGNNIKSISLPIKGRPFPDLQVGSIIIPERATIGQTFDLTYTVTNRGTGSTPISQSHWQDLIYLSRDEYLDVNSDYYLDFVPQNNKILNPLDSYTINKTLSIPTYLTGPFYVFVITDPAEFKAKGGKVFEGNGEGNNATASKQPLLLELPPPSDLVVNEITVPSTLTPGSSISIDWTVTNTGINAANGKWTDAVYLSTDSIWDIDDLLLGRVEYKEGTLAPNHSYKQTLETVGVPLKPGQYRLIVRPDIYNQIYEADGEANNYTTSASPLTITVDDLHLNTPITTSLKDKDWKLYQLQVQAGQTLKIEVDSQDNNSLNELFVRYGDVPTGTVYDAAYTGQLNADPSAIIPTTGAGTYYILVRHTLGGNSTPTTIKASVLPFSITDVVSDIGGDSRYVTTNIKGAQFKPGAIVKLIRPGIAEYTPVNYKVVDSTQITAIFDLRDANHGLYDVKVTNPDGSSAIVPYRYLVERTIEPDVTVGLGGPRIITPGGTGTYGLSVTSLTNIDTPYVHFQFGVPELGNNDFVYGLFNSTVTQAAGINKLPYLQLTSNLRGQPPNTPANLPWASLISNINTNGVNLAPGYVFDLPTTTTTGSTFNIQTYPGLTQLLALQPDAFKELLPDEHGSIAFKFNILASATALTRSEFITTQTAEALRLRTGILKDATTSIVLKNLAADKDTWTTAYLAALEEAGLLRDEDEAPPIRTNPLVTSLMSTLATGILLGANGEQILTDGNLISFFSKIRTWYGDNPNLIGSTELPSASNYNLGLSSPTHFETFNIYVPYGKARVDLPAGATVPPPNFNRFFTPDGTIGELGRLIGPVGVSQQGFIPTSQALPYTIQFENSPQTNRHVGEIRIVTQLDSDLDPRSFRLGDLQLGDISLHIPNDRTTFSGDFDFRQSKGFILRVNAGLDILSNTATWLLQAIDPKTGEVITDINKGLLAPNDSTGAGAGFVTYTVLPDSDVTTGTQITSSARILYNTSAPIDTSTLQNVIDSQAPTTTLTATPLVPGGSDYHLKWSATDDNNGSGVKHITVYVSDNGGNFTVWKRFSTETEGVFEGLAGHHYEFLAIATDNAGNTEKPSGITVPDDGYKVNLGTLPTVGQTTEPVIKPASPPTATISTNPLFIEATKAIPNAQTTTKPSEFGQILRPFTASAFVTGIPSSGANIGPMAIVTLEDGSVIASGGSNRGSLFHIPPTGATNGEKQLLSQLSTPIFDLALDENGSLWATTGGGALLRLNPTTGKIVSSYGDGLTQSLAINSTTGLIYVTSGRGIEVFDPIKETFTHLSDLRVGNLAFAPDGSLWAARWPDRGEIVRFDANGKPELMLKFDLPVDSLAFGKKGTALEGLLFVSSNSGELLMVDLATRQSIKVAQGGSRGDNIETTKDGRLLISQSNQIDVFSPLLSPRISFTNPVSNDLVALPKGVLTVTFDSDMYVGEGTEMFSVLNRSNFSLIDDANHSINPHSVRYDAATRTAFLSYNALNPDQYTLKVDNNLKSAAGVAMKDDYTVAFTAISDFSPFVDLQFTNTRSHRGNKTISFDVSLTNKTNYDLQLPLALLLQGLTSSTNNNDNSALLVDLSNTLPDGRLHPNQSITGYTLTVYNPSSLKLDFEPAIYTLRYNNIAPIITSTPNRKATVGQSWSYQLSATDPDGSVIGYLLYSAPEGMSINQQGLMTWTPTATTPIKTDVILQVYDSRGARTTQTFSIDVTGGNHQPVFNSLASEIKGKQGQKIELPINVTDTDGDVLQVWANNLPGGAIFDPITQVLTWTPTTAGTYKDVTFIVSDGIEQVQKATTFIIAPTNTAPTLLPPTPKSIQEGERIRFQLQANDPEGTQLTYSSNLLPPGSYLDPKTGVFEWTPSYFAAGVYNIPFTVSDGELTTTKTALITVNNVNAAPVFDKLDNWTIAEGQTLRFQAFAFDPDNPGFILPNRLSNGQLTPLEGSQPTVTYTVSNLPERATFDADTAIFSWKPSFTSAGTYNVTFSATDDGNGLTPITSSITVPITVSNVNRTPTIVEVSNQTVQRGQVLNLNIAATDLDGDSITLSATGLPGYDLPSWASFIDNGNGTGKLTLTPGIGDVGNSTITLKASDNQSEDDYSFIVSVVSSNEPPQIKFIGDKVAVVGTPLEFTVLADDFNQETLSFSSINLPPGATLTPTNIYGQALFNWTPTSSNLGNHSVTLKVSDSGTGNLSNILSTEQTFNLIVRNNNSAPILNPINNLTVAEGETLTFTPLGTDIDGDTLIYNATNLPSGAVLNPTTGTLTWKLDYFSAGIYNNIQLTVSDGNLSATRTFSINVNNTNRAPILTPITPQSGRENVEISFSLSAGDIDNDPIFYSSTSPLPTGASLDALTGKFSWKPNYSQAGNYVLNFTATDAKGATDTRSVIINIKNVNRNPVLTVSPQIVALGETLTYQIAATDADGDNLIYSAKYLPEGATLNSQTGTISFTPTPGQVGDYLIIYGVSDGLATTTQNALIRVETVPTLPTVTLDVTPGFPVIPGQKVIISAVADNFTDIKGLTLTVDGKALVLDSFNRASFTPSTSGRFNLVATATDAAGRVGQTSTVLKVRDVADSDAPIVAFAPGTGSSIISSITDIVGTVADTNLDKWVLSISDFGENDFRTLFEGQGTITGGMLTQLNPTQLANGFYHLRLSATDIKGRTADTQVALEVNSSHKNNYSNRVTDLSVSLAGTTLNLVRSYNSLFLDEEGSFGQGWQLANRDFDLSSNVTTGIESGTRLYLTLPTGERVGFTFAPIKQEITGVTYYTPAWVADTGVNWTIESEKVLLTKALSSFYDLYTGQPYQASAYKLTATDGTVYRMDARGRVTEQVTVNGTRLFFSDSGILSSSGEFVSFVQDDAGRLTRIAAPDGTTLVYDYNSSGQLMRVRNLSTGQRTNLGYSKDGLTLIAGEEGKVISYQTTPVVSSVTGDLGGAVKFISSNISENLTSGQTDYYNFNLRESELRSTATGRVLLGVEVQGVNGLPVLQKGTLVASKTTSNSTFGLFSLSDEGLNLLSVTGEGNYQLRLRVAGDVNADGEVNGVDSQLLNEAIKKGIYETKFDFNRDGLINGIDVQILGSNYGFSANKAPVVKSTNVLTHEDLSVSISLKGLATDAEGDEIFYRAVNPVNGTVILTSEGKTALFRPNKGYTGTAIFELIADDGFSSSSPATITVKVSDAPLINLDFVERNPRLKTGERMQLVAVGDFADQQDVILSGDYLTWKSESSSVASISSTGWVKGLTDGTTIFSASRGGIQAVTASRVGNILAPSNDTEFNIALAEDYGLGIYPQAVTLTKGMTRQILVGINEHPTLNHVQAGLPNTRYFVSNPTVLQVNSNGLISVKEEGLANVTVVYGASEKVIPVLVEAPLGTGSASVGVDGGVVQGLDGSIITIAPGALDEEQNVSITPLKPEDFSLPIPDYFSVAGAFHLNFEQERLDVPAQVAIPALSQLAPGTEVLFVRLGELPNSTTTSTSPTWLIEESGIVGSDGKIRTTSPPFAGLTTSGFYGVFTTTDKLAFSNSQVLASQVQTSVINESAATSFTSMAMRVGSVGLVATSLTSFGLLLPLMAYLSLKLYHNQSLEIIGIPKYGLPVSTTTGIQINPSGVPTLTVELPTPTLTSFRQNIEKVSLETDSQYGRVIYLEGSRFGTTIDDLEVNFKAGNQIFKGTIIKERSTLEKIAVTSTVLALGDQTEVSVKNRASNLPETERESKTVVIPIPCKVGLALTPQVGRDEVTFLNALNPLEVIENTNSQDLVIASVPVGTEGIQDSPRHLAITKNGARAYVPLELSAQVAVVDVQGLRQLDTDFDLAGINPIKLKNSSAMPSSIVVGFQDKYAYIGDRRTASIYVIDTNIYSPFYNQHVQTIQLDEITSPIAKLAISSDGRRLFATVSGNSQSNGGKIIVVNIDLEDQYKSTGTWHSVIDVISVERGVYGIASTPDPHKMIFTNRDNDNKGIGILSILNDEPTNFTVDSPKYVSLNLGQELDYFDVNEAVDVTITRDGKYAFVSARNSRNFGQGIPSIDDPKAGSNIGIIVDPLGSNPRLVAATRPIPNGYTMELELAHRDDFLYATYPGIGSTLAFNVSEIIETIEGLENGTETFYIDHLKRGVGSPIFLKETKREVTFEDLKYVPIDNINPSISVASDYQLVQESLISNTSNFGVPEGSKTAPLGGFFNNQGLATTFSTSVINLLAPVPDGVVSESEKDKLLRPTFIWDFKGRPNCAPEDLQIGKVELFVSVFDKGYGLLPEERWEGVKAISSNGDANPNRILTATWSNGVWTWAGGSQPGSNTQFQLPSDRILTAGQTYYWTVRLTTGDGQQITPQKAAKFETPFASTSTPFSSITMLTRGLEITDGDKIDSQFESTAEYLAQVGQGFVMYYDEKEGKWYRKNGFQKDYTLPKNEDIKGKPLILIAGWDYQTGTDWNSGFAEAKADTLFASLVQLDLSFGGRIGNSNQPYNSEGKLIRTEGAIFKSPLHFVGVGQGATINSEIIQRIGTFYPNVYGKEIGKLDLQMTTIDAFDPTQTIIQKRNLFDPDVKIWENVTFADNYYQKVTSIPEKLKDQASRQKLDFSGLELKGADMNILLGEVNKSESRIGFTDEDRTTKSHQRSLGWYSGTSNLSQTTFASNSELIYRRLGDLSLNAFGQPTAPTWYAPDYLNTPFKHGDPQAPWEGIGTGWFYSILGGGKDKRPQSTVERTPVSYDNTNVNSQQGEKVKGDYTIPTLFNGNFEAITAYFPSQQTIPGWSFQNNVLQKNLVQFSTSPDNWRLKLGGDTSQTTITHNPFVVPDWGDLRFDLSVLPDSIDRSGRLTVSLKPVNSTDGSEITKTILLQKAEETMGAYETDQWKIGYGIGLGRFETFNINVSSELRGKPVTLTFKLEDSSGFKPTVFLDNIFFKSDLFHLGNPTEARTDTAYYKTNYLIEKSQYSLSYNSEKNTANWVSWEVNKSWLSDDDFDRPKFGPDPDLPNTNWYRVRDEDYRESTPTLLPDPGQRKLYLQGGHMTAAEDRTRTQKDYIATFLTTNLLPQHEQNNNGPWKGLEKYLQTQANNANLDFTIFAGGHDTKKDKGSIDVIDDQGKPQSINVPSYVWKVVVWRQFGEPIEKAEGAFAVYMSNDDIAGKPWTDHIKSIAFVENELNKNPTFPQYNFLSGIQDETLRKKLKTEQKLPPRASLLASNSLASEDIATSVTFSADTSVGHNRFNEPSSLEYHSVQIGKSEISPCENSMNHGIAEVCFGQVSITKNSTIHPNLTQIGSSEVSTLQIAPSEIRATQIGKTQISLVKTRLPENSPTQIGVTEVSSLKVGFGHMNTSQVSPTQIGTPQISSDFRVTQVNSPQVSSPHLYSSSIIEVTSAKVFLSESVSAQQLLRFNIPSFNFPSSHTDAVNNIDQINHSALSLWSIILSLKTAFDIDLIVKNLPDGQLGESYVTNFDVQGRPTGGTIIIDDDANGLGWFIDSTPWENSEFSQSFNETAFKASSNSEAFGKYDLLTTILHEMGHIAGFINGHDSFDSHVQSVNGFPVFVGDNFTAKLTSDRSHLDSNLYPYDLMNTSLAPGVRKLPSQLNLQILNAIRSTTGGTTNNTLTAPLTSLPLLAILNGDFSISKPDNPNFGWKGRGAVNILNQKAVLTENSPFLSNLTQTFVIPTRAKTLQFTLTDTQLGHSNLVPPDAFEVALLDATTLTPLISLNGLTQTDSLLNLQSNGTTYYNPKVTLSGASNTSRIVKVDLSGIAAGTSATLSFDLLGFGAKDSSVTIDDVLILTDEQNPPIAVNDSATTKQNQFIVIDVLANDSIGTFNPQIKTDSSHGKIVVNSDGTISYTPVGKFSGTDMFSYFLTDENGLISNEATVTVTVENLSPNIKEIITNKIINSGISTTFKAEASEAIYKVNLKKRGDATLSLS</sequence>